<evidence type="ECO:0000313" key="2">
    <source>
        <dbReference type="EMBL" id="TGE26941.1"/>
    </source>
</evidence>
<evidence type="ECO:0000256" key="1">
    <source>
        <dbReference type="SAM" id="SignalP"/>
    </source>
</evidence>
<comment type="caution">
    <text evidence="2">The sequence shown here is derived from an EMBL/GenBank/DDBJ whole genome shotgun (WGS) entry which is preliminary data.</text>
</comment>
<dbReference type="AlphaFoldDB" id="A0A4Z0QD84"/>
<reference evidence="2 3" key="1">
    <citation type="submission" date="2019-04" db="EMBL/GenBank/DDBJ databases">
        <authorList>
            <person name="Feng G."/>
            <person name="Zhang J."/>
            <person name="Zhu H."/>
        </authorList>
    </citation>
    <scope>NUCLEOTIDE SEQUENCE [LARGE SCALE GENOMIC DNA]</scope>
    <source>
        <strain evidence="2 3">9PBR-1</strain>
    </source>
</reference>
<sequence length="165" mass="18307">MKYLAVFSLLLALAGPASAATGKQPSRILEQRQAALGTDIRKFRHLVPERVEPSTQTVYYTNKRENLRVGAYTVTGISYGFYKDKLCSIELRVMGDGNCKGIHNLLLAEYGPSQRVAAKSENWTDPQVTLRYTEVPQGFATIVLASKTLMEQRLAESKLPAFHSA</sequence>
<dbReference type="Proteomes" id="UP000298471">
    <property type="component" value="Unassembled WGS sequence"/>
</dbReference>
<accession>A0A4Z0QD84</accession>
<keyword evidence="1" id="KW-0732">Signal</keyword>
<feature type="signal peptide" evidence="1">
    <location>
        <begin position="1"/>
        <end position="19"/>
    </location>
</feature>
<dbReference type="EMBL" id="SRMB01000002">
    <property type="protein sequence ID" value="TGE26941.1"/>
    <property type="molecule type" value="Genomic_DNA"/>
</dbReference>
<dbReference type="RefSeq" id="WP_135394870.1">
    <property type="nucleotide sequence ID" value="NZ_SRMB01000002.1"/>
</dbReference>
<keyword evidence="3" id="KW-1185">Reference proteome</keyword>
<name>A0A4Z0QD84_9BACT</name>
<evidence type="ECO:0000313" key="3">
    <source>
        <dbReference type="Proteomes" id="UP000298471"/>
    </source>
</evidence>
<dbReference type="OrthoDB" id="880296at2"/>
<feature type="chain" id="PRO_5021483839" evidence="1">
    <location>
        <begin position="20"/>
        <end position="165"/>
    </location>
</feature>
<gene>
    <name evidence="2" type="ORF">E5K02_11070</name>
</gene>
<proteinExistence type="predicted"/>
<protein>
    <submittedName>
        <fullName evidence="2">Uncharacterized protein</fullName>
    </submittedName>
</protein>
<organism evidence="2 3">
    <name type="scientific">Hymenobacter metallicola</name>
    <dbReference type="NCBI Taxonomy" id="2563114"/>
    <lineage>
        <taxon>Bacteria</taxon>
        <taxon>Pseudomonadati</taxon>
        <taxon>Bacteroidota</taxon>
        <taxon>Cytophagia</taxon>
        <taxon>Cytophagales</taxon>
        <taxon>Hymenobacteraceae</taxon>
        <taxon>Hymenobacter</taxon>
    </lineage>
</organism>